<keyword evidence="3" id="KW-0406">Ion transport</keyword>
<dbReference type="PROSITE" id="PS00236">
    <property type="entry name" value="NEUROTR_ION_CHANNEL"/>
    <property type="match status" value="1"/>
</dbReference>
<dbReference type="Gene3D" id="2.70.170.10">
    <property type="entry name" value="Neurotransmitter-gated ion-channel ligand-binding domain"/>
    <property type="match status" value="1"/>
</dbReference>
<dbReference type="InterPro" id="IPR006202">
    <property type="entry name" value="Neur_chan_lig-bd"/>
</dbReference>
<dbReference type="PANTHER" id="PTHR18945">
    <property type="entry name" value="NEUROTRANSMITTER GATED ION CHANNEL"/>
    <property type="match status" value="1"/>
</dbReference>
<dbReference type="InterPro" id="IPR036734">
    <property type="entry name" value="Neur_chan_lig-bd_sf"/>
</dbReference>
<evidence type="ECO:0000256" key="1">
    <source>
        <dbReference type="ARBA" id="ARBA00004141"/>
    </source>
</evidence>
<feature type="signal peptide" evidence="3">
    <location>
        <begin position="1"/>
        <end position="26"/>
    </location>
</feature>
<evidence type="ECO:0000256" key="3">
    <source>
        <dbReference type="RuleBase" id="RU000687"/>
    </source>
</evidence>
<organism evidence="5 6">
    <name type="scientific">Saccoglossus kowalevskii</name>
    <name type="common">Acorn worm</name>
    <dbReference type="NCBI Taxonomy" id="10224"/>
    <lineage>
        <taxon>Eukaryota</taxon>
        <taxon>Metazoa</taxon>
        <taxon>Hemichordata</taxon>
        <taxon>Enteropneusta</taxon>
        <taxon>Harrimaniidae</taxon>
        <taxon>Saccoglossus</taxon>
    </lineage>
</organism>
<protein>
    <submittedName>
        <fullName evidence="6">Gamma-aminobutyric acid receptor subunit beta-like</fullName>
    </submittedName>
</protein>
<evidence type="ECO:0000256" key="2">
    <source>
        <dbReference type="ARBA" id="ARBA00023136"/>
    </source>
</evidence>
<feature type="chain" id="PRO_5044970208" evidence="3">
    <location>
        <begin position="27"/>
        <end position="225"/>
    </location>
</feature>
<evidence type="ECO:0000259" key="4">
    <source>
        <dbReference type="Pfam" id="PF02931"/>
    </source>
</evidence>
<gene>
    <name evidence="6" type="primary">LOC102809265</name>
</gene>
<keyword evidence="3" id="KW-0813">Transport</keyword>
<dbReference type="Pfam" id="PF02931">
    <property type="entry name" value="Neur_chan_LBD"/>
    <property type="match status" value="1"/>
</dbReference>
<sequence>MISNVTQNLFGLLVFLATIVITKTEGRTLDVLNDKLSSSEYDTQERPNAGGPPVNVSVELYITSIHSISEISMDYGATMYLMMRWFDPRISFESPDPIDLRSGSKLQKLIWTPDLYFVNVKQAELHQVTETNKQIRIFPDGHVTSDIRVTLVLICHMHLHRFPMDKQLCHIEMESFSYSIKDVHLKWLTVNGSDSHAVSLPSHDSLPGFILERPNMTVETPLYPM</sequence>
<accession>A0ABM0MBU7</accession>
<keyword evidence="3" id="KW-0407">Ion channel</keyword>
<keyword evidence="3" id="KW-0732">Signal</keyword>
<proteinExistence type="inferred from homology"/>
<name>A0ABM0MBU7_SACKO</name>
<feature type="domain" description="Neurotransmitter-gated ion-channel ligand-binding" evidence="4">
    <location>
        <begin position="34"/>
        <end position="193"/>
    </location>
</feature>
<reference evidence="6" key="1">
    <citation type="submission" date="2025-08" db="UniProtKB">
        <authorList>
            <consortium name="RefSeq"/>
        </authorList>
    </citation>
    <scope>IDENTIFICATION</scope>
    <source>
        <tissue evidence="6">Testes</tissue>
    </source>
</reference>
<dbReference type="RefSeq" id="XP_006817488.1">
    <property type="nucleotide sequence ID" value="XM_006817425.1"/>
</dbReference>
<dbReference type="Proteomes" id="UP000694865">
    <property type="component" value="Unplaced"/>
</dbReference>
<dbReference type="InterPro" id="IPR018000">
    <property type="entry name" value="Neurotransmitter_ion_chnl_CS"/>
</dbReference>
<comment type="subcellular location">
    <subcellularLocation>
        <location evidence="1">Membrane</location>
        <topology evidence="1">Multi-pass membrane protein</topology>
    </subcellularLocation>
</comment>
<comment type="similarity">
    <text evidence="3">Belongs to the ligand-gated ion channel (TC 1.A.9) family.</text>
</comment>
<evidence type="ECO:0000313" key="6">
    <source>
        <dbReference type="RefSeq" id="XP_006817488.1"/>
    </source>
</evidence>
<keyword evidence="5" id="KW-1185">Reference proteome</keyword>
<dbReference type="GeneID" id="102809265"/>
<dbReference type="SUPFAM" id="SSF63712">
    <property type="entry name" value="Nicotinic receptor ligand binding domain-like"/>
    <property type="match status" value="1"/>
</dbReference>
<dbReference type="InterPro" id="IPR006201">
    <property type="entry name" value="Neur_channel"/>
</dbReference>
<dbReference type="PRINTS" id="PR00252">
    <property type="entry name" value="NRIONCHANNEL"/>
</dbReference>
<keyword evidence="2" id="KW-0472">Membrane</keyword>
<evidence type="ECO:0000313" key="5">
    <source>
        <dbReference type="Proteomes" id="UP000694865"/>
    </source>
</evidence>
<feature type="non-terminal residue" evidence="6">
    <location>
        <position position="225"/>
    </location>
</feature>